<dbReference type="EMBL" id="JAADJZ010000011">
    <property type="protein sequence ID" value="KAF2871671.1"/>
    <property type="molecule type" value="Genomic_DNA"/>
</dbReference>
<protein>
    <submittedName>
        <fullName evidence="1">Uncharacterized protein</fullName>
    </submittedName>
</protein>
<dbReference type="InterPro" id="IPR038883">
    <property type="entry name" value="AN11006-like"/>
</dbReference>
<dbReference type="Proteomes" id="UP000481861">
    <property type="component" value="Unassembled WGS sequence"/>
</dbReference>
<gene>
    <name evidence="1" type="ORF">BDV95DRAFT_572515</name>
</gene>
<name>A0A7C8I9S3_9PLEO</name>
<organism evidence="1 2">
    <name type="scientific">Massariosphaeria phaeospora</name>
    <dbReference type="NCBI Taxonomy" id="100035"/>
    <lineage>
        <taxon>Eukaryota</taxon>
        <taxon>Fungi</taxon>
        <taxon>Dikarya</taxon>
        <taxon>Ascomycota</taxon>
        <taxon>Pezizomycotina</taxon>
        <taxon>Dothideomycetes</taxon>
        <taxon>Pleosporomycetidae</taxon>
        <taxon>Pleosporales</taxon>
        <taxon>Pleosporales incertae sedis</taxon>
        <taxon>Massariosphaeria</taxon>
    </lineage>
</organism>
<dbReference type="PANTHER" id="PTHR42085">
    <property type="entry name" value="F-BOX DOMAIN-CONTAINING PROTEIN"/>
    <property type="match status" value="1"/>
</dbReference>
<evidence type="ECO:0000313" key="2">
    <source>
        <dbReference type="Proteomes" id="UP000481861"/>
    </source>
</evidence>
<comment type="caution">
    <text evidence="1">The sequence shown here is derived from an EMBL/GenBank/DDBJ whole genome shotgun (WGS) entry which is preliminary data.</text>
</comment>
<sequence length="318" mass="37341">MDPTAPNSDGVCYFLTLPGEIRNIIYEYVLTEAEPIVHRLDKQLSRFDRTQSAVKIRIVERHSEDDDEDDYDVPANLYVGPTPSVEVNQLQYVSHQFRYETKGLELRYNDLTFQQVNRRPHTHRQFLRFLKSCSPSRHSEIRTVTLGHEPSPCGYRPPYLMTATCRRDLRSIVTFCRAHPNAHVKVYFPELYQDYTWRNMDGFFLFGVMVGETSRDLYNNWHVLSDRTWEQLVEARRQWNCGHCKCCEPEFVDAFNAPNCRFFPAINGLKEFDAAKFRDCVQAAGQARHMRFYHDMVRMFGSVDKYVEVVAGWYKGGF</sequence>
<dbReference type="OrthoDB" id="4790878at2759"/>
<reference evidence="1 2" key="1">
    <citation type="submission" date="2020-01" db="EMBL/GenBank/DDBJ databases">
        <authorList>
            <consortium name="DOE Joint Genome Institute"/>
            <person name="Haridas S."/>
            <person name="Albert R."/>
            <person name="Binder M."/>
            <person name="Bloem J."/>
            <person name="Labutti K."/>
            <person name="Salamov A."/>
            <person name="Andreopoulos B."/>
            <person name="Baker S.E."/>
            <person name="Barry K."/>
            <person name="Bills G."/>
            <person name="Bluhm B.H."/>
            <person name="Cannon C."/>
            <person name="Castanera R."/>
            <person name="Culley D.E."/>
            <person name="Daum C."/>
            <person name="Ezra D."/>
            <person name="Gonzalez J.B."/>
            <person name="Henrissat B."/>
            <person name="Kuo A."/>
            <person name="Liang C."/>
            <person name="Lipzen A."/>
            <person name="Lutzoni F."/>
            <person name="Magnuson J."/>
            <person name="Mondo S."/>
            <person name="Nolan M."/>
            <person name="Ohm R."/>
            <person name="Pangilinan J."/>
            <person name="Park H.-J.H."/>
            <person name="Ramirez L."/>
            <person name="Alfaro M."/>
            <person name="Sun H."/>
            <person name="Tritt A."/>
            <person name="Yoshinaga Y."/>
            <person name="Zwiers L.-H.L."/>
            <person name="Turgeon B.G."/>
            <person name="Goodwin S.B."/>
            <person name="Spatafora J.W."/>
            <person name="Crous P.W."/>
            <person name="Grigoriev I.V."/>
        </authorList>
    </citation>
    <scope>NUCLEOTIDE SEQUENCE [LARGE SCALE GENOMIC DNA]</scope>
    <source>
        <strain evidence="1 2">CBS 611.86</strain>
    </source>
</reference>
<dbReference type="PANTHER" id="PTHR42085:SF1">
    <property type="entry name" value="F-BOX DOMAIN-CONTAINING PROTEIN"/>
    <property type="match status" value="1"/>
</dbReference>
<dbReference type="AlphaFoldDB" id="A0A7C8I9S3"/>
<proteinExistence type="predicted"/>
<keyword evidence="2" id="KW-1185">Reference proteome</keyword>
<evidence type="ECO:0000313" key="1">
    <source>
        <dbReference type="EMBL" id="KAF2871671.1"/>
    </source>
</evidence>
<accession>A0A7C8I9S3</accession>